<dbReference type="Proteomes" id="UP001615550">
    <property type="component" value="Unassembled WGS sequence"/>
</dbReference>
<dbReference type="CDD" id="cd22644">
    <property type="entry name" value="DotZ"/>
    <property type="match status" value="1"/>
</dbReference>
<name>A0ABW8D459_9GAMM</name>
<dbReference type="RefSeq" id="WP_400186151.1">
    <property type="nucleotide sequence ID" value="NZ_JBGORX010000001.1"/>
</dbReference>
<organism evidence="1 2">
    <name type="scientific">Legionella lytica</name>
    <dbReference type="NCBI Taxonomy" id="96232"/>
    <lineage>
        <taxon>Bacteria</taxon>
        <taxon>Pseudomonadati</taxon>
        <taxon>Pseudomonadota</taxon>
        <taxon>Gammaproteobacteria</taxon>
        <taxon>Legionellales</taxon>
        <taxon>Legionellaceae</taxon>
        <taxon>Legionella</taxon>
    </lineage>
</organism>
<accession>A0ABW8D459</accession>
<dbReference type="InterPro" id="IPR049719">
    <property type="entry name" value="DotZ-like"/>
</dbReference>
<comment type="caution">
    <text evidence="1">The sequence shown here is derived from an EMBL/GenBank/DDBJ whole genome shotgun (WGS) entry which is preliminary data.</text>
</comment>
<dbReference type="EMBL" id="JBGORX010000001">
    <property type="protein sequence ID" value="MFJ1267486.1"/>
    <property type="molecule type" value="Genomic_DNA"/>
</dbReference>
<dbReference type="Pfam" id="PF23129">
    <property type="entry name" value="DotZ"/>
    <property type="match status" value="1"/>
</dbReference>
<gene>
    <name evidence="1" type="ORF">ACD661_02825</name>
</gene>
<sequence>MSVEKSENDLSHWFSTYGVITAERILGRYHINLAQIDLVAAVKSPFSFYHKVLQIPLRNVLNGIVLQQANDYHVYVQKLFIDYLLSGENSKDESSPGASTREALENERQHLLALGEEYHQKEGEHNHLISSSQNFLIKLSADFNKAFDKAITAIAQIAKQMGSNEDKSKIRKAINFALINCDLTNPKLQSDPLLFVVKMNEELKLSLDDDLKRKIIEGISELTDIILQFDEKTRVFHERVVDMTAFANGFRAQFYDTILRVIELIKILPEYKMDPEQDLINRESLYFDKSIGQLDKA</sequence>
<reference evidence="1 2" key="1">
    <citation type="submission" date="2024-08" db="EMBL/GenBank/DDBJ databases">
        <title>Draft Genome Sequence of Legionella lytica strain DSB2004, Isolated From a Fire Sprinkler System.</title>
        <authorList>
            <person name="Everhart A.D."/>
            <person name="Kidane D.T."/>
            <person name="Farone A.L."/>
            <person name="Farone M.B."/>
        </authorList>
    </citation>
    <scope>NUCLEOTIDE SEQUENCE [LARGE SCALE GENOMIC DNA]</scope>
    <source>
        <strain evidence="1 2">DSB2004</strain>
    </source>
</reference>
<proteinExistence type="predicted"/>
<evidence type="ECO:0000313" key="1">
    <source>
        <dbReference type="EMBL" id="MFJ1267486.1"/>
    </source>
</evidence>
<evidence type="ECO:0000313" key="2">
    <source>
        <dbReference type="Proteomes" id="UP001615550"/>
    </source>
</evidence>
<protein>
    <submittedName>
        <fullName evidence="1">Uncharacterized protein</fullName>
    </submittedName>
</protein>
<keyword evidence="2" id="KW-1185">Reference proteome</keyword>